<dbReference type="Gene3D" id="1.20.5.170">
    <property type="match status" value="1"/>
</dbReference>
<keyword evidence="10" id="KW-0010">Activator</keyword>
<gene>
    <name evidence="17" type="primary">CREB3</name>
</gene>
<keyword evidence="3" id="KW-0812">Transmembrane</keyword>
<proteinExistence type="inferred from homology"/>
<dbReference type="STRING" id="59894.ENSFALP00000002303"/>
<dbReference type="PANTHER" id="PTHR45996:SF4">
    <property type="entry name" value="CYCLIC AMP-RESPONSIVE ELEMENT-BINDING PROTEIN 3"/>
    <property type="match status" value="1"/>
</dbReference>
<keyword evidence="12" id="KW-0325">Glycoprotein</keyword>
<dbReference type="PROSITE" id="PS50217">
    <property type="entry name" value="BZIP"/>
    <property type="match status" value="1"/>
</dbReference>
<evidence type="ECO:0000256" key="8">
    <source>
        <dbReference type="ARBA" id="ARBA00023125"/>
    </source>
</evidence>
<evidence type="ECO:0000256" key="11">
    <source>
        <dbReference type="ARBA" id="ARBA00023163"/>
    </source>
</evidence>
<reference evidence="17 18" key="1">
    <citation type="journal article" date="2012" name="Nature">
        <title>The genomic landscape of species divergence in Ficedula flycatchers.</title>
        <authorList>
            <person name="Ellegren H."/>
            <person name="Smeds L."/>
            <person name="Burri R."/>
            <person name="Olason P.I."/>
            <person name="Backstrom N."/>
            <person name="Kawakami T."/>
            <person name="Kunstner A."/>
            <person name="Makinen H."/>
            <person name="Nadachowska-Brzyska K."/>
            <person name="Qvarnstrom A."/>
            <person name="Uebbing S."/>
            <person name="Wolf J.B."/>
        </authorList>
    </citation>
    <scope>NUCLEOTIDE SEQUENCE [LARGE SCALE GENOMIC DNA]</scope>
</reference>
<evidence type="ECO:0000256" key="14">
    <source>
        <dbReference type="SAM" id="Coils"/>
    </source>
</evidence>
<dbReference type="FunFam" id="1.20.5.170:FF:000042">
    <property type="entry name" value="Cyclic AMP-responsive element-binding protein 3-like protein 3"/>
    <property type="match status" value="1"/>
</dbReference>
<dbReference type="PANTHER" id="PTHR45996">
    <property type="entry name" value="AGAP001464-PB"/>
    <property type="match status" value="1"/>
</dbReference>
<dbReference type="AlphaFoldDB" id="U3JHP9"/>
<dbReference type="HOGENOM" id="CLU_047257_0_0_1"/>
<dbReference type="SUPFAM" id="SSF57959">
    <property type="entry name" value="Leucine zipper domain"/>
    <property type="match status" value="1"/>
</dbReference>
<dbReference type="Proteomes" id="UP000016665">
    <property type="component" value="Chromosome Z"/>
</dbReference>
<keyword evidence="7" id="KW-0805">Transcription regulation</keyword>
<organism evidence="17 18">
    <name type="scientific">Ficedula albicollis</name>
    <name type="common">Collared flycatcher</name>
    <name type="synonym">Muscicapa albicollis</name>
    <dbReference type="NCBI Taxonomy" id="59894"/>
    <lineage>
        <taxon>Eukaryota</taxon>
        <taxon>Metazoa</taxon>
        <taxon>Chordata</taxon>
        <taxon>Craniata</taxon>
        <taxon>Vertebrata</taxon>
        <taxon>Euteleostomi</taxon>
        <taxon>Archelosauria</taxon>
        <taxon>Archosauria</taxon>
        <taxon>Dinosauria</taxon>
        <taxon>Saurischia</taxon>
        <taxon>Theropoda</taxon>
        <taxon>Coelurosauria</taxon>
        <taxon>Aves</taxon>
        <taxon>Neognathae</taxon>
        <taxon>Neoaves</taxon>
        <taxon>Telluraves</taxon>
        <taxon>Australaves</taxon>
        <taxon>Passeriformes</taxon>
        <taxon>Muscicapidae</taxon>
        <taxon>Ficedula</taxon>
    </lineage>
</organism>
<dbReference type="GO" id="GO:0000978">
    <property type="term" value="F:RNA polymerase II cis-regulatory region sequence-specific DNA binding"/>
    <property type="evidence" value="ECO:0007669"/>
    <property type="project" value="TreeGrafter"/>
</dbReference>
<feature type="compositionally biased region" description="Low complexity" evidence="15">
    <location>
        <begin position="496"/>
        <end position="524"/>
    </location>
</feature>
<keyword evidence="5" id="KW-0735">Signal-anchor</keyword>
<dbReference type="eggNOG" id="KOG0709">
    <property type="taxonomic scope" value="Eukaryota"/>
</dbReference>
<keyword evidence="4" id="KW-0256">Endoplasmic reticulum</keyword>
<protein>
    <recommendedName>
        <fullName evidence="16">BZIP domain-containing protein</fullName>
    </recommendedName>
</protein>
<keyword evidence="18" id="KW-1185">Reference proteome</keyword>
<keyword evidence="14" id="KW-0175">Coiled coil</keyword>
<evidence type="ECO:0000256" key="1">
    <source>
        <dbReference type="ARBA" id="ARBA00004648"/>
    </source>
</evidence>
<evidence type="ECO:0000256" key="2">
    <source>
        <dbReference type="ARBA" id="ARBA00009050"/>
    </source>
</evidence>
<evidence type="ECO:0000256" key="7">
    <source>
        <dbReference type="ARBA" id="ARBA00023015"/>
    </source>
</evidence>
<feature type="coiled-coil region" evidence="14">
    <location>
        <begin position="364"/>
        <end position="405"/>
    </location>
</feature>
<reference evidence="17" key="3">
    <citation type="submission" date="2025-09" db="UniProtKB">
        <authorList>
            <consortium name="Ensembl"/>
        </authorList>
    </citation>
    <scope>IDENTIFICATION</scope>
</reference>
<evidence type="ECO:0000256" key="4">
    <source>
        <dbReference type="ARBA" id="ARBA00022824"/>
    </source>
</evidence>
<comment type="similarity">
    <text evidence="2">Belongs to the bZIP family. ATF subfamily.</text>
</comment>
<evidence type="ECO:0000256" key="13">
    <source>
        <dbReference type="ARBA" id="ARBA00023242"/>
    </source>
</evidence>
<evidence type="ECO:0000256" key="9">
    <source>
        <dbReference type="ARBA" id="ARBA00023136"/>
    </source>
</evidence>
<evidence type="ECO:0000313" key="17">
    <source>
        <dbReference type="Ensembl" id="ENSFALP00000002303.2"/>
    </source>
</evidence>
<evidence type="ECO:0000259" key="16">
    <source>
        <dbReference type="PROSITE" id="PS50217"/>
    </source>
</evidence>
<keyword evidence="6" id="KW-1133">Transmembrane helix</keyword>
<feature type="region of interest" description="Disordered" evidence="15">
    <location>
        <begin position="459"/>
        <end position="535"/>
    </location>
</feature>
<keyword evidence="13" id="KW-0539">Nucleus</keyword>
<dbReference type="InterPro" id="IPR051381">
    <property type="entry name" value="CREB_ATF_subfamily"/>
</dbReference>
<evidence type="ECO:0000256" key="3">
    <source>
        <dbReference type="ARBA" id="ARBA00022692"/>
    </source>
</evidence>
<dbReference type="GO" id="GO:0005634">
    <property type="term" value="C:nucleus"/>
    <property type="evidence" value="ECO:0007669"/>
    <property type="project" value="TreeGrafter"/>
</dbReference>
<dbReference type="SMART" id="SM00338">
    <property type="entry name" value="BRLZ"/>
    <property type="match status" value="1"/>
</dbReference>
<evidence type="ECO:0000256" key="5">
    <source>
        <dbReference type="ARBA" id="ARBA00022968"/>
    </source>
</evidence>
<sequence>MTVLNFPGTGNSPCWVHTKGGMAPSGFCVTAEPCMLFTPLSLGLFHFSSPSCSFYAMGGAWLLWLGRNNLVGKVLYCCHQWCYNSLAGEVLVNWPSLLLTLHGDAWSVGSEGHLKAKLVSPAVPVLIFGCSSQMSCPEELDALAEVDLLDFLLKDDAPCPEISGEQNGLLEDWGLPVPELLDKEMDDFISSLLTPLEDEPDRLSYLPTNNDSSISEDQHLSHCLGSNFASQDVVQVDHNYSLHQDWPALESVRSDMAEGDVTIELGAWVGLEGTSKALEQSTSSPIAVAVEDEPQLVPGAIVQSDFPELVLTEEEKQLLEKEGVTLPTCLPLTKAEERVLRKVRRKIRNKQAAQDSRRRRKIYVDGLENRVAACTAENHELEKKVQQLQKQNMSLLRQLQKLQALVRQSAPKTTRRKTCTMIVVLSFCLVLSPSIRSPGSIEPQQELKVLSRQIREFPNQGAPNVQHDTELEGFSPDPGDPLLSGNLSQSWEEKQSPLNSSPKSFNSNSSSDPPASAGSKAGPPQSDPLPAAVVVPWKSKGQEWVEHPDRVLIQQNHANEM</sequence>
<evidence type="ECO:0000313" key="18">
    <source>
        <dbReference type="Proteomes" id="UP000016665"/>
    </source>
</evidence>
<dbReference type="GeneTree" id="ENSGT00940000160343"/>
<evidence type="ECO:0000256" key="15">
    <source>
        <dbReference type="SAM" id="MobiDB-lite"/>
    </source>
</evidence>
<dbReference type="InterPro" id="IPR046347">
    <property type="entry name" value="bZIP_sf"/>
</dbReference>
<dbReference type="GO" id="GO:0000981">
    <property type="term" value="F:DNA-binding transcription factor activity, RNA polymerase II-specific"/>
    <property type="evidence" value="ECO:0007669"/>
    <property type="project" value="TreeGrafter"/>
</dbReference>
<keyword evidence="9" id="KW-0472">Membrane</keyword>
<keyword evidence="11" id="KW-0804">Transcription</keyword>
<dbReference type="InterPro" id="IPR004827">
    <property type="entry name" value="bZIP"/>
</dbReference>
<keyword evidence="8" id="KW-0238">DNA-binding</keyword>
<dbReference type="Ensembl" id="ENSFALT00000002315.2">
    <property type="protein sequence ID" value="ENSFALP00000002303.2"/>
    <property type="gene ID" value="ENSFALG00000002215.2"/>
</dbReference>
<evidence type="ECO:0000256" key="12">
    <source>
        <dbReference type="ARBA" id="ARBA00023180"/>
    </source>
</evidence>
<feature type="domain" description="BZIP" evidence="16">
    <location>
        <begin position="339"/>
        <end position="402"/>
    </location>
</feature>
<comment type="subcellular location">
    <subcellularLocation>
        <location evidence="1">Endoplasmic reticulum membrane</location>
        <topology evidence="1">Single-pass type II membrane protein</topology>
    </subcellularLocation>
</comment>
<evidence type="ECO:0000256" key="6">
    <source>
        <dbReference type="ARBA" id="ARBA00022989"/>
    </source>
</evidence>
<name>U3JHP9_FICAL</name>
<accession>U3JHP9</accession>
<dbReference type="Pfam" id="PF00170">
    <property type="entry name" value="bZIP_1"/>
    <property type="match status" value="1"/>
</dbReference>
<dbReference type="GO" id="GO:0005789">
    <property type="term" value="C:endoplasmic reticulum membrane"/>
    <property type="evidence" value="ECO:0007669"/>
    <property type="project" value="UniProtKB-SubCell"/>
</dbReference>
<reference evidence="17" key="2">
    <citation type="submission" date="2025-08" db="UniProtKB">
        <authorList>
            <consortium name="Ensembl"/>
        </authorList>
    </citation>
    <scope>IDENTIFICATION</scope>
</reference>
<dbReference type="CDD" id="cd14689">
    <property type="entry name" value="bZIP_CREB3"/>
    <property type="match status" value="1"/>
</dbReference>
<evidence type="ECO:0000256" key="10">
    <source>
        <dbReference type="ARBA" id="ARBA00023159"/>
    </source>
</evidence>